<sequence length="79" mass="8766">MMAIFPEMEGIVLGHKVSSKGIEAFAHLNKKLSSASIISALDWVLPFELMCDASDYTKELCLDKGRTRFSMLSTMQVVP</sequence>
<comment type="caution">
    <text evidence="1">The sequence shown here is derived from an EMBL/GenBank/DDBJ whole genome shotgun (WGS) entry which is preliminary data.</text>
</comment>
<protein>
    <recommendedName>
        <fullName evidence="3">Reverse transcriptase/retrotransposon-derived protein RNase H-like domain-containing protein</fullName>
    </recommendedName>
</protein>
<reference evidence="1" key="1">
    <citation type="submission" date="2021-01" db="EMBL/GenBank/DDBJ databases">
        <authorList>
            <person name="Lovell J.T."/>
            <person name="Bentley N."/>
            <person name="Bhattarai G."/>
            <person name="Jenkins J.W."/>
            <person name="Sreedasyam A."/>
            <person name="Alarcon Y."/>
            <person name="Bock C."/>
            <person name="Boston L."/>
            <person name="Carlson J."/>
            <person name="Cervantes K."/>
            <person name="Clermont K."/>
            <person name="Krom N."/>
            <person name="Kubenka K."/>
            <person name="Mamidi S."/>
            <person name="Mattison C."/>
            <person name="Monteros M."/>
            <person name="Pisani C."/>
            <person name="Plott C."/>
            <person name="Rajasekar S."/>
            <person name="Rhein H.S."/>
            <person name="Rohla C."/>
            <person name="Song M."/>
            <person name="Hilaire R.S."/>
            <person name="Shu S."/>
            <person name="Wells L."/>
            <person name="Wang X."/>
            <person name="Webber J."/>
            <person name="Heerema R.J."/>
            <person name="Klein P."/>
            <person name="Conner P."/>
            <person name="Grauke L."/>
            <person name="Grimwood J."/>
            <person name="Schmutz J."/>
            <person name="Randall J.J."/>
        </authorList>
    </citation>
    <scope>NUCLEOTIDE SEQUENCE</scope>
    <source>
        <tissue evidence="1">Leaf</tissue>
    </source>
</reference>
<evidence type="ECO:0008006" key="3">
    <source>
        <dbReference type="Google" id="ProtNLM"/>
    </source>
</evidence>
<proteinExistence type="predicted"/>
<gene>
    <name evidence="1" type="ORF">I3842_13G115900</name>
</gene>
<evidence type="ECO:0000313" key="2">
    <source>
        <dbReference type="Proteomes" id="UP000811246"/>
    </source>
</evidence>
<evidence type="ECO:0000313" key="1">
    <source>
        <dbReference type="EMBL" id="KAG6681967.1"/>
    </source>
</evidence>
<dbReference type="AlphaFoldDB" id="A0A922AII3"/>
<name>A0A922AII3_CARIL</name>
<organism evidence="1 2">
    <name type="scientific">Carya illinoinensis</name>
    <name type="common">Pecan</name>
    <dbReference type="NCBI Taxonomy" id="32201"/>
    <lineage>
        <taxon>Eukaryota</taxon>
        <taxon>Viridiplantae</taxon>
        <taxon>Streptophyta</taxon>
        <taxon>Embryophyta</taxon>
        <taxon>Tracheophyta</taxon>
        <taxon>Spermatophyta</taxon>
        <taxon>Magnoliopsida</taxon>
        <taxon>eudicotyledons</taxon>
        <taxon>Gunneridae</taxon>
        <taxon>Pentapetalae</taxon>
        <taxon>rosids</taxon>
        <taxon>fabids</taxon>
        <taxon>Fagales</taxon>
        <taxon>Juglandaceae</taxon>
        <taxon>Carya</taxon>
    </lineage>
</organism>
<accession>A0A922AII3</accession>
<dbReference type="Proteomes" id="UP000811246">
    <property type="component" value="Chromosome 13"/>
</dbReference>
<dbReference type="EMBL" id="CM031837">
    <property type="protein sequence ID" value="KAG6681967.1"/>
    <property type="molecule type" value="Genomic_DNA"/>
</dbReference>